<proteinExistence type="inferred from homology"/>
<keyword evidence="7" id="KW-0325">Glycoprotein</keyword>
<evidence type="ECO:0000256" key="4">
    <source>
        <dbReference type="ARBA" id="ARBA00022989"/>
    </source>
</evidence>
<dbReference type="InParanoid" id="A0A803K033"/>
<feature type="domain" description="Ig-like" evidence="12">
    <location>
        <begin position="148"/>
        <end position="249"/>
    </location>
</feature>
<dbReference type="Gene3D" id="2.60.40.10">
    <property type="entry name" value="Immunoglobulins"/>
    <property type="match status" value="2"/>
</dbReference>
<evidence type="ECO:0000256" key="2">
    <source>
        <dbReference type="ARBA" id="ARBA00022692"/>
    </source>
</evidence>
<dbReference type="Pfam" id="PF07686">
    <property type="entry name" value="V-set"/>
    <property type="match status" value="1"/>
</dbReference>
<feature type="region of interest" description="Disordered" evidence="10">
    <location>
        <begin position="295"/>
        <end position="336"/>
    </location>
</feature>
<dbReference type="FunFam" id="2.60.40.10:FF:000142">
    <property type="entry name" value="V-set domain-containing T-cell activation inhibitor 1"/>
    <property type="match status" value="1"/>
</dbReference>
<dbReference type="GO" id="GO:0050863">
    <property type="term" value="P:regulation of T cell activation"/>
    <property type="evidence" value="ECO:0007669"/>
    <property type="project" value="UniProtKB-ARBA"/>
</dbReference>
<evidence type="ECO:0000256" key="7">
    <source>
        <dbReference type="ARBA" id="ARBA00023180"/>
    </source>
</evidence>
<keyword evidence="3" id="KW-0732">Signal</keyword>
<name>A0A803K033_XENTR</name>
<dbReference type="AlphaFoldDB" id="A0A803K033"/>
<dbReference type="InterPro" id="IPR050504">
    <property type="entry name" value="IgSF_BTN/MOG"/>
</dbReference>
<dbReference type="SMART" id="SM00409">
    <property type="entry name" value="IG"/>
    <property type="match status" value="1"/>
</dbReference>
<dbReference type="GO" id="GO:1903037">
    <property type="term" value="P:regulation of leukocyte cell-cell adhesion"/>
    <property type="evidence" value="ECO:0007669"/>
    <property type="project" value="UniProtKB-ARBA"/>
</dbReference>
<dbReference type="FunFam" id="2.60.40.10:FF:000088">
    <property type="entry name" value="Butyrophilin subfamily 1 member A1"/>
    <property type="match status" value="1"/>
</dbReference>
<dbReference type="PANTHER" id="PTHR24100">
    <property type="entry name" value="BUTYROPHILIN"/>
    <property type="match status" value="1"/>
</dbReference>
<evidence type="ECO:0000259" key="12">
    <source>
        <dbReference type="PROSITE" id="PS50835"/>
    </source>
</evidence>
<keyword evidence="4 11" id="KW-1133">Transmembrane helix</keyword>
<evidence type="ECO:0000256" key="3">
    <source>
        <dbReference type="ARBA" id="ARBA00022729"/>
    </source>
</evidence>
<evidence type="ECO:0000313" key="13">
    <source>
        <dbReference type="Ensembl" id="ENSXETP00000113647"/>
    </source>
</evidence>
<feature type="compositionally biased region" description="Basic and acidic residues" evidence="10">
    <location>
        <begin position="313"/>
        <end position="329"/>
    </location>
</feature>
<dbReference type="Ensembl" id="ENSXETT00000110281">
    <property type="protein sequence ID" value="ENSXETP00000113647"/>
    <property type="gene ID" value="ENSXETG00000012100"/>
</dbReference>
<evidence type="ECO:0000256" key="11">
    <source>
        <dbReference type="SAM" id="Phobius"/>
    </source>
</evidence>
<keyword evidence="6" id="KW-1015">Disulfide bond</keyword>
<feature type="transmembrane region" description="Helical" evidence="11">
    <location>
        <begin position="21"/>
        <end position="40"/>
    </location>
</feature>
<comment type="similarity">
    <text evidence="9">Belongs to the SKINT family.</text>
</comment>
<dbReference type="GO" id="GO:0016020">
    <property type="term" value="C:membrane"/>
    <property type="evidence" value="ECO:0007669"/>
    <property type="project" value="UniProtKB-SubCell"/>
</dbReference>
<evidence type="ECO:0000256" key="9">
    <source>
        <dbReference type="ARBA" id="ARBA00038221"/>
    </source>
</evidence>
<dbReference type="Xenbase" id="XB-GENE-6462421">
    <property type="gene designation" value="btnl2"/>
</dbReference>
<organism evidence="13">
    <name type="scientific">Xenopus tropicalis</name>
    <name type="common">Western clawed frog</name>
    <name type="synonym">Silurana tropicalis</name>
    <dbReference type="NCBI Taxonomy" id="8364"/>
    <lineage>
        <taxon>Eukaryota</taxon>
        <taxon>Metazoa</taxon>
        <taxon>Chordata</taxon>
        <taxon>Craniata</taxon>
        <taxon>Vertebrata</taxon>
        <taxon>Euteleostomi</taxon>
        <taxon>Amphibia</taxon>
        <taxon>Batrachia</taxon>
        <taxon>Anura</taxon>
        <taxon>Pipoidea</taxon>
        <taxon>Pipidae</taxon>
        <taxon>Xenopodinae</taxon>
        <taxon>Xenopus</taxon>
        <taxon>Silurana</taxon>
    </lineage>
</organism>
<dbReference type="Pfam" id="PF22705">
    <property type="entry name" value="C2-set_3"/>
    <property type="match status" value="1"/>
</dbReference>
<reference evidence="13" key="1">
    <citation type="journal article" date="2010" name="Science">
        <title>The genome of the Western clawed frog Xenopus tropicalis.</title>
        <authorList>
            <person name="Hellsten U."/>
            <person name="Harland R.M."/>
            <person name="Gilchrist M.J."/>
            <person name="Hendrix D."/>
            <person name="Jurka J."/>
            <person name="Kapitonov V."/>
            <person name="Ovcharenko I."/>
            <person name="Putnam N.H."/>
            <person name="Shu S."/>
            <person name="Taher L."/>
            <person name="Blitz I.L."/>
            <person name="Blumberg B."/>
            <person name="Dichmann D.S."/>
            <person name="Dubchak I."/>
            <person name="Amaya E."/>
            <person name="Detter J.C."/>
            <person name="Fletcher R."/>
            <person name="Gerhard D.S."/>
            <person name="Goodstein D."/>
            <person name="Graves T."/>
            <person name="Grigoriev I.V."/>
            <person name="Grimwood J."/>
            <person name="Kawashima T."/>
            <person name="Lindquist E."/>
            <person name="Lucas S.M."/>
            <person name="Mead P.E."/>
            <person name="Mitros T."/>
            <person name="Ogino H."/>
            <person name="Ohta Y."/>
            <person name="Poliakov A.V."/>
            <person name="Pollet N."/>
            <person name="Robert J."/>
            <person name="Salamov A."/>
            <person name="Sater A.K."/>
            <person name="Schmutz J."/>
            <person name="Terry A."/>
            <person name="Vize P.D."/>
            <person name="Warren W.C."/>
            <person name="Wells D."/>
            <person name="Wills A."/>
            <person name="Wilson R.K."/>
            <person name="Zimmerman L.B."/>
            <person name="Zorn A.M."/>
            <person name="Grainger R."/>
            <person name="Grammer T."/>
            <person name="Khokha M.K."/>
            <person name="Richardson P.M."/>
            <person name="Rokhsar D.S."/>
        </authorList>
    </citation>
    <scope>NUCLEOTIDE SEQUENCE [LARGE SCALE GENOMIC DNA]</scope>
    <source>
        <strain evidence="13">Nigerian</strain>
    </source>
</reference>
<evidence type="ECO:0000256" key="10">
    <source>
        <dbReference type="SAM" id="MobiDB-lite"/>
    </source>
</evidence>
<dbReference type="InterPro" id="IPR007110">
    <property type="entry name" value="Ig-like_dom"/>
</dbReference>
<dbReference type="GeneTree" id="ENSGT01120000271914"/>
<keyword evidence="2 11" id="KW-0812">Transmembrane</keyword>
<evidence type="ECO:0000256" key="6">
    <source>
        <dbReference type="ARBA" id="ARBA00023157"/>
    </source>
</evidence>
<dbReference type="InterPro" id="IPR003599">
    <property type="entry name" value="Ig_sub"/>
</dbReference>
<feature type="domain" description="Ig-like" evidence="12">
    <location>
        <begin position="42"/>
        <end position="143"/>
    </location>
</feature>
<dbReference type="GO" id="GO:0042110">
    <property type="term" value="P:T cell activation"/>
    <property type="evidence" value="ECO:0007669"/>
    <property type="project" value="UniProtKB-ARBA"/>
</dbReference>
<evidence type="ECO:0000256" key="1">
    <source>
        <dbReference type="ARBA" id="ARBA00004370"/>
    </source>
</evidence>
<dbReference type="SMART" id="SM00406">
    <property type="entry name" value="IGv"/>
    <property type="match status" value="1"/>
</dbReference>
<feature type="transmembrane region" description="Helical" evidence="11">
    <location>
        <begin position="258"/>
        <end position="282"/>
    </location>
</feature>
<comment type="subcellular location">
    <subcellularLocation>
        <location evidence="1">Membrane</location>
    </subcellularLocation>
</comment>
<accession>A0A803K033</accession>
<keyword evidence="8" id="KW-0393">Immunoglobulin domain</keyword>
<dbReference type="Bgee" id="ENSXETG00000012100">
    <property type="expression patterns" value="Expressed in skeletal muscle tissue"/>
</dbReference>
<reference evidence="13" key="2">
    <citation type="submission" date="2021-03" db="UniProtKB">
        <authorList>
            <consortium name="Ensembl"/>
        </authorList>
    </citation>
    <scope>IDENTIFICATION</scope>
</reference>
<protein>
    <submittedName>
        <fullName evidence="13">Butyrophilin-like 2</fullName>
    </submittedName>
</protein>
<sequence length="336" mass="36919">MRNCCYKKSTPPYCRDHMIGAMAGLRITTIFTFMSLIITLQPSSAQRFDIKVTETPVIAPVGSDAALGCSLVPAGSAESMTIKFHRGDPSSYVYVYNKNPEDPGNQDVKYQDRTEFLTENIRGGYVTLTIRNVQPSDTGNYICLFEAPNHYSTGIVELQLAAIGKEPTIQQGKNGKVTGPCESSGWYPEPKLQWIDSEGHILESEVSITYIDETTLYRVSSPVPQYAHSRVTCLITNELLNVKQQKSVDLPSSRKTTAIAVVGTTAAAAVAAAVASLGCYIYKNIKGKADRELQRNELKEKEDHSKPLRKRKSSSDSRKSSSDSRKSSSDSKISSI</sequence>
<dbReference type="InterPro" id="IPR053896">
    <property type="entry name" value="BTN3A2-like_Ig-C"/>
</dbReference>
<keyword evidence="5 11" id="KW-0472">Membrane</keyword>
<evidence type="ECO:0000256" key="8">
    <source>
        <dbReference type="ARBA" id="ARBA00023319"/>
    </source>
</evidence>
<feature type="compositionally biased region" description="Basic and acidic residues" evidence="10">
    <location>
        <begin position="295"/>
        <end position="306"/>
    </location>
</feature>
<dbReference type="PROSITE" id="PS50835">
    <property type="entry name" value="IG_LIKE"/>
    <property type="match status" value="2"/>
</dbReference>
<gene>
    <name evidence="13" type="primary">btnl2</name>
</gene>
<evidence type="ECO:0000256" key="5">
    <source>
        <dbReference type="ARBA" id="ARBA00023136"/>
    </source>
</evidence>
<dbReference type="InterPro" id="IPR013783">
    <property type="entry name" value="Ig-like_fold"/>
</dbReference>
<dbReference type="PANTHER" id="PTHR24100:SF154">
    <property type="entry name" value="BUTYROPHILIN SUBFAMILY 3 MEMBER A3-LIKE"/>
    <property type="match status" value="1"/>
</dbReference>
<dbReference type="SUPFAM" id="SSF48726">
    <property type="entry name" value="Immunoglobulin"/>
    <property type="match status" value="2"/>
</dbReference>
<dbReference type="InterPro" id="IPR036179">
    <property type="entry name" value="Ig-like_dom_sf"/>
</dbReference>
<dbReference type="InterPro" id="IPR013106">
    <property type="entry name" value="Ig_V-set"/>
</dbReference>